<reference evidence="1 2" key="1">
    <citation type="journal article" date="2019" name="Int. J. Syst. Evol. Microbiol.">
        <title>Lactobacillus salitolerans sp. nov., a novel lactic acid bacterium isolated from spent mushroom substrates.</title>
        <authorList>
            <person name="Tohno M."/>
            <person name="Tanizawa Y."/>
            <person name="Kojima Y."/>
            <person name="Sakamoto M."/>
            <person name="Nakamura Y."/>
            <person name="Ohkuma M."/>
            <person name="Kobayashi H."/>
        </authorList>
    </citation>
    <scope>NUCLEOTIDE SEQUENCE [LARGE SCALE GENOMIC DNA]</scope>
    <source>
        <strain evidence="1 2">YK43</strain>
    </source>
</reference>
<sequence>MDIKITNINYRIDGDGNTSAIASTFSGYANSESVNANVELQADMMPEGKTLDDLTRKEIESLSRDRLSELVKVEKAEPAE</sequence>
<keyword evidence="2" id="KW-1185">Reference proteome</keyword>
<proteinExistence type="predicted"/>
<gene>
    <name evidence="1" type="ORF">LFYK43_11130</name>
</gene>
<evidence type="ECO:0000313" key="1">
    <source>
        <dbReference type="EMBL" id="GBG94654.1"/>
    </source>
</evidence>
<dbReference type="Proteomes" id="UP000286848">
    <property type="component" value="Unassembled WGS sequence"/>
</dbReference>
<accession>A0A401IT07</accession>
<dbReference type="OrthoDB" id="2299112at2"/>
<dbReference type="EMBL" id="BFFP01000015">
    <property type="protein sequence ID" value="GBG94654.1"/>
    <property type="molecule type" value="Genomic_DNA"/>
</dbReference>
<protein>
    <submittedName>
        <fullName evidence="1">Uncharacterized protein</fullName>
    </submittedName>
</protein>
<comment type="caution">
    <text evidence="1">The sequence shown here is derived from an EMBL/GenBank/DDBJ whole genome shotgun (WGS) entry which is preliminary data.</text>
</comment>
<name>A0A401IT07_9LACO</name>
<organism evidence="1 2">
    <name type="scientific">Ligilactobacillus salitolerans</name>
    <dbReference type="NCBI Taxonomy" id="1808352"/>
    <lineage>
        <taxon>Bacteria</taxon>
        <taxon>Bacillati</taxon>
        <taxon>Bacillota</taxon>
        <taxon>Bacilli</taxon>
        <taxon>Lactobacillales</taxon>
        <taxon>Lactobacillaceae</taxon>
        <taxon>Ligilactobacillus</taxon>
    </lineage>
</organism>
<evidence type="ECO:0000313" key="2">
    <source>
        <dbReference type="Proteomes" id="UP000286848"/>
    </source>
</evidence>
<dbReference type="RefSeq" id="WP_124976255.1">
    <property type="nucleotide sequence ID" value="NZ_BFFP01000015.1"/>
</dbReference>
<dbReference type="AlphaFoldDB" id="A0A401IT07"/>